<evidence type="ECO:0000256" key="5">
    <source>
        <dbReference type="ARBA" id="ARBA00022692"/>
    </source>
</evidence>
<keyword evidence="10" id="KW-1185">Reference proteome</keyword>
<dbReference type="PANTHER" id="PTHR30269">
    <property type="entry name" value="TRANSMEMBRANE PROTEIN YFCA"/>
    <property type="match status" value="1"/>
</dbReference>
<dbReference type="InterPro" id="IPR002781">
    <property type="entry name" value="TM_pro_TauE-like"/>
</dbReference>
<evidence type="ECO:0000313" key="9">
    <source>
        <dbReference type="EMBL" id="GGI09116.1"/>
    </source>
</evidence>
<dbReference type="InterPro" id="IPR052017">
    <property type="entry name" value="TSUP"/>
</dbReference>
<evidence type="ECO:0000256" key="6">
    <source>
        <dbReference type="ARBA" id="ARBA00022989"/>
    </source>
</evidence>
<evidence type="ECO:0000313" key="10">
    <source>
        <dbReference type="Proteomes" id="UP000650511"/>
    </source>
</evidence>
<evidence type="ECO:0000256" key="1">
    <source>
        <dbReference type="ARBA" id="ARBA00004651"/>
    </source>
</evidence>
<reference evidence="9" key="1">
    <citation type="journal article" date="2014" name="Int. J. Syst. Evol. Microbiol.">
        <title>Complete genome sequence of Corynebacterium casei LMG S-19264T (=DSM 44701T), isolated from a smear-ripened cheese.</title>
        <authorList>
            <consortium name="US DOE Joint Genome Institute (JGI-PGF)"/>
            <person name="Walter F."/>
            <person name="Albersmeier A."/>
            <person name="Kalinowski J."/>
            <person name="Ruckert C."/>
        </authorList>
    </citation>
    <scope>NUCLEOTIDE SEQUENCE</scope>
    <source>
        <strain evidence="9">CGMCC 1.14988</strain>
    </source>
</reference>
<accession>A0A8J3AAS6</accession>
<dbReference type="Pfam" id="PF01925">
    <property type="entry name" value="TauE"/>
    <property type="match status" value="1"/>
</dbReference>
<feature type="transmembrane region" description="Helical" evidence="8">
    <location>
        <begin position="263"/>
        <end position="282"/>
    </location>
</feature>
<keyword evidence="5 8" id="KW-0812">Transmembrane</keyword>
<feature type="transmembrane region" description="Helical" evidence="8">
    <location>
        <begin position="240"/>
        <end position="257"/>
    </location>
</feature>
<evidence type="ECO:0000256" key="2">
    <source>
        <dbReference type="ARBA" id="ARBA00009142"/>
    </source>
</evidence>
<evidence type="ECO:0000256" key="8">
    <source>
        <dbReference type="RuleBase" id="RU363041"/>
    </source>
</evidence>
<dbReference type="PANTHER" id="PTHR30269:SF0">
    <property type="entry name" value="MEMBRANE TRANSPORTER PROTEIN YFCA-RELATED"/>
    <property type="match status" value="1"/>
</dbReference>
<evidence type="ECO:0000256" key="4">
    <source>
        <dbReference type="ARBA" id="ARBA00022475"/>
    </source>
</evidence>
<keyword evidence="3" id="KW-0813">Transport</keyword>
<feature type="transmembrane region" description="Helical" evidence="8">
    <location>
        <begin position="20"/>
        <end position="47"/>
    </location>
</feature>
<proteinExistence type="inferred from homology"/>
<evidence type="ECO:0000256" key="3">
    <source>
        <dbReference type="ARBA" id="ARBA00022448"/>
    </source>
</evidence>
<name>A0A8J3AAS6_9ACTN</name>
<feature type="transmembrane region" description="Helical" evidence="8">
    <location>
        <begin position="90"/>
        <end position="112"/>
    </location>
</feature>
<feature type="transmembrane region" description="Helical" evidence="8">
    <location>
        <begin position="289"/>
        <end position="307"/>
    </location>
</feature>
<evidence type="ECO:0000256" key="7">
    <source>
        <dbReference type="ARBA" id="ARBA00023136"/>
    </source>
</evidence>
<dbReference type="AlphaFoldDB" id="A0A8J3AAS6"/>
<feature type="transmembrane region" description="Helical" evidence="8">
    <location>
        <begin position="196"/>
        <end position="228"/>
    </location>
</feature>
<comment type="similarity">
    <text evidence="2 8">Belongs to the 4-toluene sulfonate uptake permease (TSUP) (TC 2.A.102) family.</text>
</comment>
<comment type="caution">
    <text evidence="9">The sequence shown here is derived from an EMBL/GenBank/DDBJ whole genome shotgun (WGS) entry which is preliminary data.</text>
</comment>
<dbReference type="EMBL" id="BMHA01000014">
    <property type="protein sequence ID" value="GGI09116.1"/>
    <property type="molecule type" value="Genomic_DNA"/>
</dbReference>
<keyword evidence="6 8" id="KW-1133">Transmembrane helix</keyword>
<dbReference type="GO" id="GO:0005886">
    <property type="term" value="C:plasma membrane"/>
    <property type="evidence" value="ECO:0007669"/>
    <property type="project" value="UniProtKB-SubCell"/>
</dbReference>
<protein>
    <recommendedName>
        <fullName evidence="8">Probable membrane transporter protein</fullName>
    </recommendedName>
</protein>
<comment type="subcellular location">
    <subcellularLocation>
        <location evidence="1 8">Cell membrane</location>
        <topology evidence="1 8">Multi-pass membrane protein</topology>
    </subcellularLocation>
</comment>
<keyword evidence="4 8" id="KW-1003">Cell membrane</keyword>
<sequence>MPAPLGDARPDASTGLPVTLLDAAVILLAGLGAGAMNAVVGAGTLITFPTLLALGFPPVVANVSNTVGLVPGGVAAAYGFRATLTGRARLVLRLAVASAVGGVIGGALLLVLPSEAFEVVIPPLLLLSAVLAAAQPRVATWVTARRERRELAERAADDPDAVQVDDAPASDLPSAHVPVHDAPVAPGPVEIRLGPALYTIVFLTGIYGGYFGAAQGVILLAVLGSFVAGGMPQVNGIKNVLAGIANLVSAVLFIAVADVDWRVAGLVALGATVGGLLGSRYGRRLPARPLRALVVLVALSAAVWQFVT</sequence>
<gene>
    <name evidence="9" type="ORF">GCM10011354_32480</name>
</gene>
<organism evidence="9 10">
    <name type="scientific">Egicoccus halophilus</name>
    <dbReference type="NCBI Taxonomy" id="1670830"/>
    <lineage>
        <taxon>Bacteria</taxon>
        <taxon>Bacillati</taxon>
        <taxon>Actinomycetota</taxon>
        <taxon>Nitriliruptoria</taxon>
        <taxon>Egicoccales</taxon>
        <taxon>Egicoccaceae</taxon>
        <taxon>Egicoccus</taxon>
    </lineage>
</organism>
<feature type="transmembrane region" description="Helical" evidence="8">
    <location>
        <begin position="59"/>
        <end position="78"/>
    </location>
</feature>
<dbReference type="Proteomes" id="UP000650511">
    <property type="component" value="Unassembled WGS sequence"/>
</dbReference>
<reference evidence="9" key="2">
    <citation type="submission" date="2020-09" db="EMBL/GenBank/DDBJ databases">
        <authorList>
            <person name="Sun Q."/>
            <person name="Zhou Y."/>
        </authorList>
    </citation>
    <scope>NUCLEOTIDE SEQUENCE</scope>
    <source>
        <strain evidence="9">CGMCC 1.14988</strain>
    </source>
</reference>
<keyword evidence="7 8" id="KW-0472">Membrane</keyword>